<evidence type="ECO:0000256" key="5">
    <source>
        <dbReference type="ARBA" id="ARBA00022833"/>
    </source>
</evidence>
<dbReference type="EMBL" id="ASPP01012137">
    <property type="protein sequence ID" value="ETO20895.1"/>
    <property type="molecule type" value="Genomic_DNA"/>
</dbReference>
<dbReference type="GO" id="GO:0071035">
    <property type="term" value="P:nuclear polyadenylation-dependent rRNA catabolic process"/>
    <property type="evidence" value="ECO:0007669"/>
    <property type="project" value="TreeGrafter"/>
</dbReference>
<dbReference type="SMART" id="SM00343">
    <property type="entry name" value="ZnF_C2HC"/>
    <property type="match status" value="3"/>
</dbReference>
<feature type="region of interest" description="Disordered" evidence="8">
    <location>
        <begin position="59"/>
        <end position="156"/>
    </location>
</feature>
<dbReference type="AlphaFoldDB" id="X6N3Q6"/>
<comment type="caution">
    <text evidence="10">The sequence shown here is derived from an EMBL/GenBank/DDBJ whole genome shotgun (WGS) entry which is preliminary data.</text>
</comment>
<evidence type="ECO:0000256" key="2">
    <source>
        <dbReference type="ARBA" id="ARBA00022723"/>
    </source>
</evidence>
<dbReference type="GO" id="GO:0008270">
    <property type="term" value="F:zinc ion binding"/>
    <property type="evidence" value="ECO:0007669"/>
    <property type="project" value="UniProtKB-KW"/>
</dbReference>
<sequence>MLMSNGTTLYPLNPNSNPNSNANVLVSMPVPINEREPEGYYMTPQYRYPCLSAADYMPSTTNQSPLARHHISHDMDKQSDHHSRGQSPSEYRFGPQLRPHFALRTTTEDDKHNRSVDMLARDMHVDDDNGNDNGNDNDNNGDYGTYNSNGGDKQGYDETQKQMIERELSAANALFTDEVDKMIAKNDHTCEKCLQKGHTQFECTQQEWTCHYCGQKGHSLKLCPRRRCFHCSKVGHWQYQCPYLKNTSS</sequence>
<evidence type="ECO:0000256" key="1">
    <source>
        <dbReference type="ARBA" id="ARBA00004123"/>
    </source>
</evidence>
<feature type="compositionally biased region" description="Low complexity" evidence="8">
    <location>
        <begin position="131"/>
        <end position="151"/>
    </location>
</feature>
<dbReference type="GO" id="GO:0071036">
    <property type="term" value="P:nuclear polyadenylation-dependent snoRNA catabolic process"/>
    <property type="evidence" value="ECO:0007669"/>
    <property type="project" value="TreeGrafter"/>
</dbReference>
<dbReference type="OrthoDB" id="116216at2759"/>
<evidence type="ECO:0000256" key="3">
    <source>
        <dbReference type="ARBA" id="ARBA00022737"/>
    </source>
</evidence>
<dbReference type="InterPro" id="IPR001878">
    <property type="entry name" value="Znf_CCHC"/>
</dbReference>
<dbReference type="PANTHER" id="PTHR46543">
    <property type="entry name" value="ZINC FINGER CCHC DOMAIN-CONTAINING PROTEIN 7"/>
    <property type="match status" value="1"/>
</dbReference>
<feature type="compositionally biased region" description="Basic and acidic residues" evidence="8">
    <location>
        <begin position="72"/>
        <end position="83"/>
    </location>
</feature>
<evidence type="ECO:0000256" key="4">
    <source>
        <dbReference type="ARBA" id="ARBA00022771"/>
    </source>
</evidence>
<organism evidence="10 11">
    <name type="scientific">Reticulomyxa filosa</name>
    <dbReference type="NCBI Taxonomy" id="46433"/>
    <lineage>
        <taxon>Eukaryota</taxon>
        <taxon>Sar</taxon>
        <taxon>Rhizaria</taxon>
        <taxon>Retaria</taxon>
        <taxon>Foraminifera</taxon>
        <taxon>Monothalamids</taxon>
        <taxon>Reticulomyxidae</taxon>
        <taxon>Reticulomyxa</taxon>
    </lineage>
</organism>
<keyword evidence="6" id="KW-0539">Nucleus</keyword>
<feature type="compositionally biased region" description="Polar residues" evidence="8">
    <location>
        <begin position="1"/>
        <end position="10"/>
    </location>
</feature>
<comment type="subcellular location">
    <subcellularLocation>
        <location evidence="1">Nucleus</location>
    </subcellularLocation>
</comment>
<gene>
    <name evidence="10" type="ORF">RFI_16314</name>
</gene>
<feature type="compositionally biased region" description="Low complexity" evidence="8">
    <location>
        <begin position="11"/>
        <end position="20"/>
    </location>
</feature>
<dbReference type="GO" id="GO:0071039">
    <property type="term" value="P:nuclear polyadenylation-dependent CUT catabolic process"/>
    <property type="evidence" value="ECO:0007669"/>
    <property type="project" value="TreeGrafter"/>
</dbReference>
<evidence type="ECO:0000256" key="8">
    <source>
        <dbReference type="SAM" id="MobiDB-lite"/>
    </source>
</evidence>
<dbReference type="GO" id="GO:0071031">
    <property type="term" value="P:nuclear mRNA surveillance of mRNA 3'-end processing"/>
    <property type="evidence" value="ECO:0007669"/>
    <property type="project" value="TreeGrafter"/>
</dbReference>
<feature type="compositionally biased region" description="Basic and acidic residues" evidence="8">
    <location>
        <begin position="106"/>
        <end position="127"/>
    </location>
</feature>
<keyword evidence="3" id="KW-0677">Repeat</keyword>
<dbReference type="GO" id="GO:0071037">
    <property type="term" value="P:nuclear polyadenylation-dependent snRNA catabolic process"/>
    <property type="evidence" value="ECO:0007669"/>
    <property type="project" value="TreeGrafter"/>
</dbReference>
<name>X6N3Q6_RETFI</name>
<reference evidence="10 11" key="1">
    <citation type="journal article" date="2013" name="Curr. Biol.">
        <title>The Genome of the Foraminiferan Reticulomyxa filosa.</title>
        <authorList>
            <person name="Glockner G."/>
            <person name="Hulsmann N."/>
            <person name="Schleicher M."/>
            <person name="Noegel A.A."/>
            <person name="Eichinger L."/>
            <person name="Gallinger C."/>
            <person name="Pawlowski J."/>
            <person name="Sierra R."/>
            <person name="Euteneuer U."/>
            <person name="Pillet L."/>
            <person name="Moustafa A."/>
            <person name="Platzer M."/>
            <person name="Groth M."/>
            <person name="Szafranski K."/>
            <person name="Schliwa M."/>
        </authorList>
    </citation>
    <scope>NUCLEOTIDE SEQUENCE [LARGE SCALE GENOMIC DNA]</scope>
</reference>
<dbReference type="GO" id="GO:0071038">
    <property type="term" value="P:TRAMP-dependent tRNA surveillance pathway"/>
    <property type="evidence" value="ECO:0007669"/>
    <property type="project" value="TreeGrafter"/>
</dbReference>
<dbReference type="SUPFAM" id="SSF57756">
    <property type="entry name" value="Retrovirus zinc finger-like domains"/>
    <property type="match status" value="2"/>
</dbReference>
<dbReference type="GO" id="GO:0031499">
    <property type="term" value="C:TRAMP complex"/>
    <property type="evidence" value="ECO:0007669"/>
    <property type="project" value="TreeGrafter"/>
</dbReference>
<dbReference type="PANTHER" id="PTHR46543:SF1">
    <property type="entry name" value="ZINC FINGER CCHC DOMAIN-CONTAINING PROTEIN 7"/>
    <property type="match status" value="1"/>
</dbReference>
<evidence type="ECO:0000256" key="6">
    <source>
        <dbReference type="ARBA" id="ARBA00023242"/>
    </source>
</evidence>
<evidence type="ECO:0000259" key="9">
    <source>
        <dbReference type="PROSITE" id="PS50158"/>
    </source>
</evidence>
<dbReference type="Proteomes" id="UP000023152">
    <property type="component" value="Unassembled WGS sequence"/>
</dbReference>
<keyword evidence="5" id="KW-0862">Zinc</keyword>
<dbReference type="InterPro" id="IPR051644">
    <property type="entry name" value="TRAMP_AT-DNA-binding"/>
</dbReference>
<proteinExistence type="predicted"/>
<evidence type="ECO:0000313" key="10">
    <source>
        <dbReference type="EMBL" id="ETO20895.1"/>
    </source>
</evidence>
<keyword evidence="2" id="KW-0479">Metal-binding</keyword>
<feature type="domain" description="CCHC-type" evidence="9">
    <location>
        <begin position="226"/>
        <end position="242"/>
    </location>
</feature>
<dbReference type="GO" id="GO:0003723">
    <property type="term" value="F:RNA binding"/>
    <property type="evidence" value="ECO:0007669"/>
    <property type="project" value="TreeGrafter"/>
</dbReference>
<dbReference type="InterPro" id="IPR036875">
    <property type="entry name" value="Znf_CCHC_sf"/>
</dbReference>
<evidence type="ECO:0000313" key="11">
    <source>
        <dbReference type="Proteomes" id="UP000023152"/>
    </source>
</evidence>
<keyword evidence="11" id="KW-1185">Reference proteome</keyword>
<dbReference type="Gene3D" id="4.10.60.10">
    <property type="entry name" value="Zinc finger, CCHC-type"/>
    <property type="match status" value="1"/>
</dbReference>
<feature type="region of interest" description="Disordered" evidence="8">
    <location>
        <begin position="1"/>
        <end position="20"/>
    </location>
</feature>
<keyword evidence="4 7" id="KW-0863">Zinc-finger</keyword>
<accession>X6N3Q6</accession>
<evidence type="ECO:0000256" key="7">
    <source>
        <dbReference type="PROSITE-ProRule" id="PRU00047"/>
    </source>
</evidence>
<dbReference type="PROSITE" id="PS50158">
    <property type="entry name" value="ZF_CCHC"/>
    <property type="match status" value="2"/>
</dbReference>
<protein>
    <recommendedName>
        <fullName evidence="9">CCHC-type domain-containing protein</fullName>
    </recommendedName>
</protein>
<dbReference type="Pfam" id="PF00098">
    <property type="entry name" value="zf-CCHC"/>
    <property type="match status" value="1"/>
</dbReference>
<feature type="domain" description="CCHC-type" evidence="9">
    <location>
        <begin position="210"/>
        <end position="225"/>
    </location>
</feature>